<keyword evidence="4 5" id="KW-0408">Iron</keyword>
<accession>A0A0D2FT17</accession>
<evidence type="ECO:0000256" key="1">
    <source>
        <dbReference type="ARBA" id="ARBA00008056"/>
    </source>
</evidence>
<evidence type="ECO:0000256" key="5">
    <source>
        <dbReference type="RuleBase" id="RU003682"/>
    </source>
</evidence>
<keyword evidence="9" id="KW-1185">Reference proteome</keyword>
<dbReference type="PANTHER" id="PTHR10209:SF881">
    <property type="entry name" value="FI07970P-RELATED"/>
    <property type="match status" value="1"/>
</dbReference>
<gene>
    <name evidence="8" type="ORF">Z518_06134</name>
</gene>
<protein>
    <recommendedName>
        <fullName evidence="7">Fe2OG dioxygenase domain-containing protein</fullName>
    </recommendedName>
</protein>
<feature type="region of interest" description="Disordered" evidence="6">
    <location>
        <begin position="141"/>
        <end position="160"/>
    </location>
</feature>
<dbReference type="Gene3D" id="2.60.120.330">
    <property type="entry name" value="B-lactam Antibiotic, Isopenicillin N Synthase, Chain"/>
    <property type="match status" value="1"/>
</dbReference>
<dbReference type="PRINTS" id="PR00682">
    <property type="entry name" value="IPNSYNTHASE"/>
</dbReference>
<dbReference type="SUPFAM" id="SSF51197">
    <property type="entry name" value="Clavaminate synthase-like"/>
    <property type="match status" value="1"/>
</dbReference>
<proteinExistence type="inferred from homology"/>
<dbReference type="Proteomes" id="UP000053617">
    <property type="component" value="Unassembled WGS sequence"/>
</dbReference>
<dbReference type="VEuPathDB" id="FungiDB:Z518_06134"/>
<dbReference type="InterPro" id="IPR027443">
    <property type="entry name" value="IPNS-like_sf"/>
</dbReference>
<dbReference type="InterPro" id="IPR026992">
    <property type="entry name" value="DIOX_N"/>
</dbReference>
<dbReference type="Pfam" id="PF03171">
    <property type="entry name" value="2OG-FeII_Oxy"/>
    <property type="match status" value="1"/>
</dbReference>
<name>A0A0D2FT17_9EURO</name>
<dbReference type="InterPro" id="IPR044861">
    <property type="entry name" value="IPNS-like_FE2OG_OXY"/>
</dbReference>
<dbReference type="AlphaFoldDB" id="A0A0D2FT17"/>
<dbReference type="STRING" id="1442369.A0A0D2FT17"/>
<dbReference type="GO" id="GO:0044283">
    <property type="term" value="P:small molecule biosynthetic process"/>
    <property type="evidence" value="ECO:0007669"/>
    <property type="project" value="UniProtKB-ARBA"/>
</dbReference>
<dbReference type="GO" id="GO:0046872">
    <property type="term" value="F:metal ion binding"/>
    <property type="evidence" value="ECO:0007669"/>
    <property type="project" value="UniProtKB-KW"/>
</dbReference>
<dbReference type="EMBL" id="KN847478">
    <property type="protein sequence ID" value="KIX05262.1"/>
    <property type="molecule type" value="Genomic_DNA"/>
</dbReference>
<dbReference type="HOGENOM" id="CLU_010119_6_3_1"/>
<evidence type="ECO:0000256" key="3">
    <source>
        <dbReference type="ARBA" id="ARBA00023002"/>
    </source>
</evidence>
<dbReference type="RefSeq" id="XP_013272398.1">
    <property type="nucleotide sequence ID" value="XM_013416944.1"/>
</dbReference>
<evidence type="ECO:0000313" key="9">
    <source>
        <dbReference type="Proteomes" id="UP000053617"/>
    </source>
</evidence>
<keyword evidence="3 5" id="KW-0560">Oxidoreductase</keyword>
<dbReference type="PANTHER" id="PTHR10209">
    <property type="entry name" value="OXIDOREDUCTASE, 2OG-FE II OXYGENASE FAMILY PROTEIN"/>
    <property type="match status" value="1"/>
</dbReference>
<dbReference type="GO" id="GO:0016491">
    <property type="term" value="F:oxidoreductase activity"/>
    <property type="evidence" value="ECO:0007669"/>
    <property type="project" value="UniProtKB-KW"/>
</dbReference>
<evidence type="ECO:0000256" key="4">
    <source>
        <dbReference type="ARBA" id="ARBA00023004"/>
    </source>
</evidence>
<evidence type="ECO:0000256" key="2">
    <source>
        <dbReference type="ARBA" id="ARBA00022723"/>
    </source>
</evidence>
<dbReference type="PROSITE" id="PS51471">
    <property type="entry name" value="FE2OG_OXY"/>
    <property type="match status" value="1"/>
</dbReference>
<reference evidence="8 9" key="1">
    <citation type="submission" date="2015-01" db="EMBL/GenBank/DDBJ databases">
        <title>The Genome Sequence of Rhinocladiella mackenzie CBS 650.93.</title>
        <authorList>
            <consortium name="The Broad Institute Genomics Platform"/>
            <person name="Cuomo C."/>
            <person name="de Hoog S."/>
            <person name="Gorbushina A."/>
            <person name="Stielow B."/>
            <person name="Teixiera M."/>
            <person name="Abouelleil A."/>
            <person name="Chapman S.B."/>
            <person name="Priest M."/>
            <person name="Young S.K."/>
            <person name="Wortman J."/>
            <person name="Nusbaum C."/>
            <person name="Birren B."/>
        </authorList>
    </citation>
    <scope>NUCLEOTIDE SEQUENCE [LARGE SCALE GENOMIC DNA]</scope>
    <source>
        <strain evidence="8 9">CBS 650.93</strain>
    </source>
</reference>
<evidence type="ECO:0000313" key="8">
    <source>
        <dbReference type="EMBL" id="KIX05262.1"/>
    </source>
</evidence>
<comment type="similarity">
    <text evidence="1 5">Belongs to the iron/ascorbate-dependent oxidoreductase family.</text>
</comment>
<feature type="domain" description="Fe2OG dioxygenase" evidence="7">
    <location>
        <begin position="206"/>
        <end position="308"/>
    </location>
</feature>
<dbReference type="InterPro" id="IPR005123">
    <property type="entry name" value="Oxoglu/Fe-dep_dioxygenase_dom"/>
</dbReference>
<keyword evidence="2 5" id="KW-0479">Metal-binding</keyword>
<dbReference type="Pfam" id="PF14226">
    <property type="entry name" value="DIOX_N"/>
    <property type="match status" value="1"/>
</dbReference>
<evidence type="ECO:0000259" key="7">
    <source>
        <dbReference type="PROSITE" id="PS51471"/>
    </source>
</evidence>
<evidence type="ECO:0000256" key="6">
    <source>
        <dbReference type="SAM" id="MobiDB-lite"/>
    </source>
</evidence>
<sequence length="362" mass="41247">MVDIIRTSPEGHQEVKTGLGWRKVLTADSNAATTDLPVIDIQDISHPNLKHRRRVAKSICDAAINSGFFYIRNHGVPEDDVESIFREAKRFFHDLTLDEKMEFNTEKHKHYYGYYPINLDPNIPAGARSELNEGINYGYEPSIDPDAASQQNNGDNWWPSKDRLPGYEENVKKYMSHMLRLSRSLLRMFALGLDLDEHTFDYLATQPYSILKMGHYPGKLSGSDEPSAIRPHTDYELLTVLLQDDIASLEVLSNTGQWIQAKPVRGTFVVNIGDSMSMLTNGLFVSTMHRVINSSRKDRYSVPFFLGANQEAELKALDRFVTSEQPAKFQAMTSGEYVRRSLQAVYSKPNTEIVYETIELRM</sequence>
<dbReference type="GeneID" id="25294205"/>
<organism evidence="8 9">
    <name type="scientific">Rhinocladiella mackenziei CBS 650.93</name>
    <dbReference type="NCBI Taxonomy" id="1442369"/>
    <lineage>
        <taxon>Eukaryota</taxon>
        <taxon>Fungi</taxon>
        <taxon>Dikarya</taxon>
        <taxon>Ascomycota</taxon>
        <taxon>Pezizomycotina</taxon>
        <taxon>Eurotiomycetes</taxon>
        <taxon>Chaetothyriomycetidae</taxon>
        <taxon>Chaetothyriales</taxon>
        <taxon>Herpotrichiellaceae</taxon>
        <taxon>Rhinocladiella</taxon>
    </lineage>
</organism>
<dbReference type="OrthoDB" id="288590at2759"/>